<dbReference type="InterPro" id="IPR014044">
    <property type="entry name" value="CAP_dom"/>
</dbReference>
<evidence type="ECO:0000313" key="4">
    <source>
        <dbReference type="EMBL" id="MCC2119807.1"/>
    </source>
</evidence>
<dbReference type="SMART" id="SM00287">
    <property type="entry name" value="SH3b"/>
    <property type="match status" value="1"/>
</dbReference>
<protein>
    <submittedName>
        <fullName evidence="4">SH3 domain-containing protein</fullName>
    </submittedName>
</protein>
<evidence type="ECO:0000256" key="2">
    <source>
        <dbReference type="SAM" id="SignalP"/>
    </source>
</evidence>
<dbReference type="Pfam" id="PF00188">
    <property type="entry name" value="CAP"/>
    <property type="match status" value="1"/>
</dbReference>
<evidence type="ECO:0000256" key="1">
    <source>
        <dbReference type="SAM" id="MobiDB-lite"/>
    </source>
</evidence>
<dbReference type="EMBL" id="JAJEPV010000020">
    <property type="protein sequence ID" value="MCC2119807.1"/>
    <property type="molecule type" value="Genomic_DNA"/>
</dbReference>
<dbReference type="PROSITE" id="PS51257">
    <property type="entry name" value="PROKAR_LIPOPROTEIN"/>
    <property type="match status" value="1"/>
</dbReference>
<dbReference type="Proteomes" id="UP001197795">
    <property type="component" value="Unassembled WGS sequence"/>
</dbReference>
<proteinExistence type="predicted"/>
<evidence type="ECO:0000313" key="5">
    <source>
        <dbReference type="Proteomes" id="UP001197795"/>
    </source>
</evidence>
<sequence>MKHRTHRLAAKAVAAILCAALMLTACGSKETTSNETASTETTSVESTEMTTTEAAVAEPTVEPTETPTESEAVPTETTPAESPAPAVEPTTAPVEPTAVSTGYTYSELNQTMYAKSAVNVRDLPSTDGKKIGSLKASQEIVVTGKCDQTGWYRFELNNTTGYVSDKYIVSEKPAVNTVAANNTTAGNSNTAGNQYASNTGTDEFGISDAVIENFMKTHGDGGTGNTATTTSKDAYFDRAMAEQVFAMVNAERSAADIPELTWSEDLYNLAVERCNADNGHAGATTAENYQAGQPDEVSASFIHQKWHDSQGHYDNYMDSRHVAGAVAIKRIPLNMGGLDVNDTIVAYEVFTNADSSVASCTEPVVTENTVAAAPKTADEN</sequence>
<organism evidence="4 5">
    <name type="scientific">Waltera acetigignens</name>
    <dbReference type="NCBI Taxonomy" id="2981769"/>
    <lineage>
        <taxon>Bacteria</taxon>
        <taxon>Bacillati</taxon>
        <taxon>Bacillota</taxon>
        <taxon>Clostridia</taxon>
        <taxon>Lachnospirales</taxon>
        <taxon>Lachnospiraceae</taxon>
        <taxon>Waltera</taxon>
    </lineage>
</organism>
<comment type="caution">
    <text evidence="4">The sequence shown here is derived from an EMBL/GenBank/DDBJ whole genome shotgun (WGS) entry which is preliminary data.</text>
</comment>
<keyword evidence="2" id="KW-0732">Signal</keyword>
<dbReference type="Pfam" id="PF08239">
    <property type="entry name" value="SH3_3"/>
    <property type="match status" value="1"/>
</dbReference>
<dbReference type="SUPFAM" id="SSF55797">
    <property type="entry name" value="PR-1-like"/>
    <property type="match status" value="1"/>
</dbReference>
<accession>A0AAE3D7S4</accession>
<feature type="signal peptide" evidence="2">
    <location>
        <begin position="1"/>
        <end position="25"/>
    </location>
</feature>
<reference evidence="4 5" key="1">
    <citation type="submission" date="2021-10" db="EMBL/GenBank/DDBJ databases">
        <title>Anaerobic single-cell dispensing facilitates the cultivation of human gut bacteria.</title>
        <authorList>
            <person name="Afrizal A."/>
        </authorList>
    </citation>
    <scope>NUCLEOTIDE SEQUENCE [LARGE SCALE GENOMIC DNA]</scope>
    <source>
        <strain evidence="4 5">CLA-AA-H273</strain>
    </source>
</reference>
<feature type="region of interest" description="Disordered" evidence="1">
    <location>
        <begin position="29"/>
        <end position="97"/>
    </location>
</feature>
<feature type="compositionally biased region" description="Low complexity" evidence="1">
    <location>
        <begin position="30"/>
        <end position="97"/>
    </location>
</feature>
<dbReference type="PROSITE" id="PS51781">
    <property type="entry name" value="SH3B"/>
    <property type="match status" value="1"/>
</dbReference>
<name>A0AAE3D7S4_9FIRM</name>
<dbReference type="InterPro" id="IPR035940">
    <property type="entry name" value="CAP_sf"/>
</dbReference>
<keyword evidence="5" id="KW-1185">Reference proteome</keyword>
<evidence type="ECO:0000259" key="3">
    <source>
        <dbReference type="PROSITE" id="PS51781"/>
    </source>
</evidence>
<dbReference type="InterPro" id="IPR003646">
    <property type="entry name" value="SH3-like_bac-type"/>
</dbReference>
<dbReference type="Gene3D" id="2.30.30.40">
    <property type="entry name" value="SH3 Domains"/>
    <property type="match status" value="1"/>
</dbReference>
<feature type="chain" id="PRO_5042088379" evidence="2">
    <location>
        <begin position="26"/>
        <end position="380"/>
    </location>
</feature>
<feature type="domain" description="SH3b" evidence="3">
    <location>
        <begin position="107"/>
        <end position="172"/>
    </location>
</feature>
<dbReference type="AlphaFoldDB" id="A0AAE3D7S4"/>
<dbReference type="RefSeq" id="WP_227733309.1">
    <property type="nucleotide sequence ID" value="NZ_JAJEPV010000020.1"/>
</dbReference>
<gene>
    <name evidence="4" type="ORF">LKD75_09450</name>
</gene>